<dbReference type="EMBL" id="BRZI01000001">
    <property type="protein sequence ID" value="GLD28176.1"/>
    <property type="molecule type" value="Genomic_DNA"/>
</dbReference>
<comment type="caution">
    <text evidence="4">The sequence shown here is derived from an EMBL/GenBank/DDBJ whole genome shotgun (WGS) entry which is preliminary data.</text>
</comment>
<dbReference type="SUPFAM" id="SSF117916">
    <property type="entry name" value="Fe-S cluster assembly (FSCA) domain-like"/>
    <property type="match status" value="1"/>
</dbReference>
<dbReference type="Gene3D" id="3.30.300.130">
    <property type="entry name" value="Fe-S cluster assembly (FSCA)"/>
    <property type="match status" value="1"/>
</dbReference>
<dbReference type="Proteomes" id="UP001165663">
    <property type="component" value="Unassembled WGS sequence"/>
</dbReference>
<comment type="function">
    <text evidence="1">May be involved in the formation or repair of [Fe-S] clusters present in iron-sulfur proteins.</text>
</comment>
<dbReference type="EMBL" id="BRXE01000002">
    <property type="protein sequence ID" value="GLB81227.1"/>
    <property type="molecule type" value="Genomic_DNA"/>
</dbReference>
<dbReference type="InterPro" id="IPR001075">
    <property type="entry name" value="NIF_FeS_clus_asmbl_NifU_C"/>
</dbReference>
<proteinExistence type="predicted"/>
<feature type="domain" description="NIF system FeS cluster assembly NifU C-terminal" evidence="2">
    <location>
        <begin position="100"/>
        <end position="165"/>
    </location>
</feature>
<dbReference type="GO" id="GO:0005506">
    <property type="term" value="F:iron ion binding"/>
    <property type="evidence" value="ECO:0007669"/>
    <property type="project" value="InterPro"/>
</dbReference>
<evidence type="ECO:0000313" key="5">
    <source>
        <dbReference type="Proteomes" id="UP001064782"/>
    </source>
</evidence>
<evidence type="ECO:0000256" key="1">
    <source>
        <dbReference type="ARBA" id="ARBA00049958"/>
    </source>
</evidence>
<accession>A0A9P3PZS2</accession>
<organism evidence="4 5">
    <name type="scientific">Mycobacterium kiyosense</name>
    <dbReference type="NCBI Taxonomy" id="2871094"/>
    <lineage>
        <taxon>Bacteria</taxon>
        <taxon>Bacillati</taxon>
        <taxon>Actinomycetota</taxon>
        <taxon>Actinomycetes</taxon>
        <taxon>Mycobacteriales</taxon>
        <taxon>Mycobacteriaceae</taxon>
        <taxon>Mycobacterium</taxon>
    </lineage>
</organism>
<keyword evidence="5" id="KW-1185">Reference proteome</keyword>
<evidence type="ECO:0000313" key="3">
    <source>
        <dbReference type="EMBL" id="GLB81227.1"/>
    </source>
</evidence>
<dbReference type="AlphaFoldDB" id="A0A9P3PZS2"/>
<dbReference type="GO" id="GO:0016226">
    <property type="term" value="P:iron-sulfur cluster assembly"/>
    <property type="evidence" value="ECO:0007669"/>
    <property type="project" value="InterPro"/>
</dbReference>
<evidence type="ECO:0000313" key="4">
    <source>
        <dbReference type="EMBL" id="GLD28176.1"/>
    </source>
</evidence>
<dbReference type="Proteomes" id="UP001064782">
    <property type="component" value="Unassembled WGS sequence"/>
</dbReference>
<evidence type="ECO:0000259" key="2">
    <source>
        <dbReference type="Pfam" id="PF01106"/>
    </source>
</evidence>
<protein>
    <recommendedName>
        <fullName evidence="2">NIF system FeS cluster assembly NifU C-terminal domain-containing protein</fullName>
    </recommendedName>
</protein>
<name>A0A9P3PZS2_9MYCO</name>
<dbReference type="GO" id="GO:0051536">
    <property type="term" value="F:iron-sulfur cluster binding"/>
    <property type="evidence" value="ECO:0007669"/>
    <property type="project" value="InterPro"/>
</dbReference>
<dbReference type="Pfam" id="PF01106">
    <property type="entry name" value="NifU"/>
    <property type="match status" value="1"/>
</dbReference>
<dbReference type="InterPro" id="IPR034904">
    <property type="entry name" value="FSCA_dom_sf"/>
</dbReference>
<sequence>MADRLSVSRPLLHPQTTDDPRLLRWLTNGRQLSDVPPQLSALIDEGVLERAEIGADEVRTWLGPNRSWSVDGPRVRSALFAALSTAEADELTDDELRNAIEQILAREVAPLADSHGGAITVVSVRDGTLTLALDGACLGCPMSGRTLGDLVARSVQSRYPQIREITTAPARRRWLPLSPKRVAQRRYPD</sequence>
<reference evidence="4" key="1">
    <citation type="submission" date="2022-08" db="EMBL/GenBank/DDBJ databases">
        <title>Mycobacterium kiyosense sp. nov., scotochromogenic slow-glowing species isolated from respiratory specimens.</title>
        <authorList>
            <person name="Fukano H."/>
            <person name="Kazumi Y."/>
            <person name="Sakagami N."/>
            <person name="Ato M."/>
            <person name="Mitarai S."/>
            <person name="Hoshino Y."/>
        </authorList>
    </citation>
    <scope>NUCLEOTIDE SEQUENCE</scope>
    <source>
        <strain evidence="4">1413</strain>
        <strain evidence="3">SRL2020-028</strain>
    </source>
</reference>
<gene>
    <name evidence="4" type="ORF">Mkiyose1413_00590</name>
    <name evidence="3" type="ORF">SRL2020028_04830</name>
</gene>